<accession>A0A4U7MWH1</accession>
<dbReference type="InterPro" id="IPR042099">
    <property type="entry name" value="ANL_N_sf"/>
</dbReference>
<dbReference type="PANTHER" id="PTHR43201">
    <property type="entry name" value="ACYL-COA SYNTHETASE"/>
    <property type="match status" value="1"/>
</dbReference>
<dbReference type="PANTHER" id="PTHR43201:SF5">
    <property type="entry name" value="MEDIUM-CHAIN ACYL-COA LIGASE ACSF2, MITOCHONDRIAL"/>
    <property type="match status" value="1"/>
</dbReference>
<evidence type="ECO:0000259" key="4">
    <source>
        <dbReference type="Pfam" id="PF00501"/>
    </source>
</evidence>
<gene>
    <name evidence="6" type="ORF">FAP39_15275</name>
</gene>
<evidence type="ECO:0000313" key="6">
    <source>
        <dbReference type="EMBL" id="TKZ17146.1"/>
    </source>
</evidence>
<dbReference type="GO" id="GO:0031956">
    <property type="term" value="F:medium-chain fatty acid-CoA ligase activity"/>
    <property type="evidence" value="ECO:0007669"/>
    <property type="project" value="TreeGrafter"/>
</dbReference>
<sequence>MTDTIGTHFRARAETFSCHAFLSVPADQDRHYYPDGYDITYGEAAVLVSRWAKQLQKAGYGHGHRIAVLLANRPEMLLLKLALNSIGVSWVPVNPDYRPAEVAYLLQDSGATLALTAPDLRDLLVQGVRESGLDIPVVDMDADLPAVPPAQQSAPLTRRIDADSEASLIYTSGTTGRPKGCILSHDYELMMGQWYATRGGLIDFQTGQDRLYCPLPLFHVNAAILVLFCMIETGNCQIIPERFRASAWWRELSETKATVAHYLGIVIPALMNRAPEDWDTRHTLRFAVGAGVEPTLHRPFEERFGVPLIEVWGMSEMCRILGDYAEPRQIDTRAMGRPSVGLEAKVVDDTDKEVPRGTPGELVIRHSAETPRKGAFSGYLNLPEVTEESWKGGWFHTGDTVTMDDTGMIFFVDRKKNIIRRSGENIAAAEIEACLQDHDLVTRVAVVAVPDEMRDEEVMACVMVTQSPDAAMAQTLFDYSFERLAYYKAPGWIQFVTDIPVTGTQKIQKHSLFDADEDPTQRPDTYDMRKLKKRG</sequence>
<evidence type="ECO:0000256" key="3">
    <source>
        <dbReference type="SAM" id="MobiDB-lite"/>
    </source>
</evidence>
<organism evidence="6 7">
    <name type="scientific">Shimia litoralis</name>
    <dbReference type="NCBI Taxonomy" id="420403"/>
    <lineage>
        <taxon>Bacteria</taxon>
        <taxon>Pseudomonadati</taxon>
        <taxon>Pseudomonadota</taxon>
        <taxon>Alphaproteobacteria</taxon>
        <taxon>Rhodobacterales</taxon>
        <taxon>Roseobacteraceae</taxon>
    </lineage>
</organism>
<dbReference type="InterPro" id="IPR045851">
    <property type="entry name" value="AMP-bd_C_sf"/>
</dbReference>
<feature type="domain" description="AMP-dependent synthetase/ligase" evidence="4">
    <location>
        <begin position="34"/>
        <end position="367"/>
    </location>
</feature>
<dbReference type="InterPro" id="IPR000873">
    <property type="entry name" value="AMP-dep_synth/lig_dom"/>
</dbReference>
<evidence type="ECO:0000259" key="5">
    <source>
        <dbReference type="Pfam" id="PF13193"/>
    </source>
</evidence>
<reference evidence="6 7" key="1">
    <citation type="submission" date="2019-04" db="EMBL/GenBank/DDBJ databases">
        <title>Genome sequence of Pelagicola litoralis CL-ES2.</title>
        <authorList>
            <person name="Cao J."/>
        </authorList>
    </citation>
    <scope>NUCLEOTIDE SEQUENCE [LARGE SCALE GENOMIC DNA]</scope>
    <source>
        <strain evidence="6 7">CL-ES2</strain>
    </source>
</reference>
<feature type="compositionally biased region" description="Basic and acidic residues" evidence="3">
    <location>
        <begin position="519"/>
        <end position="529"/>
    </location>
</feature>
<dbReference type="EMBL" id="SULI01000027">
    <property type="protein sequence ID" value="TKZ17146.1"/>
    <property type="molecule type" value="Genomic_DNA"/>
</dbReference>
<dbReference type="Proteomes" id="UP000306575">
    <property type="component" value="Unassembled WGS sequence"/>
</dbReference>
<comment type="caution">
    <text evidence="6">The sequence shown here is derived from an EMBL/GenBank/DDBJ whole genome shotgun (WGS) entry which is preliminary data.</text>
</comment>
<dbReference type="Pfam" id="PF13193">
    <property type="entry name" value="AMP-binding_C"/>
    <property type="match status" value="1"/>
</dbReference>
<dbReference type="InterPro" id="IPR020845">
    <property type="entry name" value="AMP-binding_CS"/>
</dbReference>
<dbReference type="Pfam" id="PF00501">
    <property type="entry name" value="AMP-binding"/>
    <property type="match status" value="1"/>
</dbReference>
<protein>
    <submittedName>
        <fullName evidence="6">ATP-dependent acyl-CoA ligase</fullName>
    </submittedName>
</protein>
<dbReference type="InterPro" id="IPR025110">
    <property type="entry name" value="AMP-bd_C"/>
</dbReference>
<dbReference type="Gene3D" id="3.40.50.12780">
    <property type="entry name" value="N-terminal domain of ligase-like"/>
    <property type="match status" value="1"/>
</dbReference>
<evidence type="ECO:0000313" key="7">
    <source>
        <dbReference type="Proteomes" id="UP000306575"/>
    </source>
</evidence>
<dbReference type="PROSITE" id="PS00455">
    <property type="entry name" value="AMP_BINDING"/>
    <property type="match status" value="1"/>
</dbReference>
<dbReference type="Gene3D" id="3.30.300.30">
    <property type="match status" value="1"/>
</dbReference>
<name>A0A4U7MWH1_9RHOB</name>
<feature type="region of interest" description="Disordered" evidence="3">
    <location>
        <begin position="510"/>
        <end position="535"/>
    </location>
</feature>
<keyword evidence="7" id="KW-1185">Reference proteome</keyword>
<dbReference type="AlphaFoldDB" id="A0A4U7MWH1"/>
<evidence type="ECO:0000256" key="2">
    <source>
        <dbReference type="ARBA" id="ARBA00022598"/>
    </source>
</evidence>
<dbReference type="OrthoDB" id="7315605at2"/>
<dbReference type="GO" id="GO:0006631">
    <property type="term" value="P:fatty acid metabolic process"/>
    <property type="evidence" value="ECO:0007669"/>
    <property type="project" value="TreeGrafter"/>
</dbReference>
<evidence type="ECO:0000256" key="1">
    <source>
        <dbReference type="ARBA" id="ARBA00006432"/>
    </source>
</evidence>
<keyword evidence="2 6" id="KW-0436">Ligase</keyword>
<proteinExistence type="inferred from homology"/>
<feature type="domain" description="AMP-binding enzyme C-terminal" evidence="5">
    <location>
        <begin position="430"/>
        <end position="506"/>
    </location>
</feature>
<dbReference type="SUPFAM" id="SSF56801">
    <property type="entry name" value="Acetyl-CoA synthetase-like"/>
    <property type="match status" value="1"/>
</dbReference>
<comment type="similarity">
    <text evidence="1">Belongs to the ATP-dependent AMP-binding enzyme family.</text>
</comment>
<dbReference type="RefSeq" id="WP_138017254.1">
    <property type="nucleotide sequence ID" value="NZ_SULI01000027.1"/>
</dbReference>